<proteinExistence type="predicted"/>
<keyword evidence="2" id="KW-1185">Reference proteome</keyword>
<organism evidence="1 2">
    <name type="scientific">Papaver somniferum</name>
    <name type="common">Opium poppy</name>
    <dbReference type="NCBI Taxonomy" id="3469"/>
    <lineage>
        <taxon>Eukaryota</taxon>
        <taxon>Viridiplantae</taxon>
        <taxon>Streptophyta</taxon>
        <taxon>Embryophyta</taxon>
        <taxon>Tracheophyta</taxon>
        <taxon>Spermatophyta</taxon>
        <taxon>Magnoliopsida</taxon>
        <taxon>Ranunculales</taxon>
        <taxon>Papaveraceae</taxon>
        <taxon>Papaveroideae</taxon>
        <taxon>Papaver</taxon>
    </lineage>
</organism>
<dbReference type="AlphaFoldDB" id="A0A4Y7JV69"/>
<sequence length="148" mass="16747">MDYPQILLSIYRRNIIPRTTVISITPSTTTIICITAPQPTPPLLSRFDFDCIGDAGGGGGGYIANFYWFIHSTGFFRSYKQTSSGLYCGKTRRDGFGLAVMLEDILALLQLEMTLELNMHPASEEQNKEFRDGGCDIVWWWFELLVVH</sequence>
<evidence type="ECO:0000313" key="2">
    <source>
        <dbReference type="Proteomes" id="UP000316621"/>
    </source>
</evidence>
<dbReference type="Proteomes" id="UP000316621">
    <property type="component" value="Chromosome 5"/>
</dbReference>
<reference evidence="1 2" key="1">
    <citation type="journal article" date="2018" name="Science">
        <title>The opium poppy genome and morphinan production.</title>
        <authorList>
            <person name="Guo L."/>
            <person name="Winzer T."/>
            <person name="Yang X."/>
            <person name="Li Y."/>
            <person name="Ning Z."/>
            <person name="He Z."/>
            <person name="Teodor R."/>
            <person name="Lu Y."/>
            <person name="Bowser T.A."/>
            <person name="Graham I.A."/>
            <person name="Ye K."/>
        </authorList>
    </citation>
    <scope>NUCLEOTIDE SEQUENCE [LARGE SCALE GENOMIC DNA]</scope>
    <source>
        <strain evidence="2">cv. HN1</strain>
        <tissue evidence="1">Leaves</tissue>
    </source>
</reference>
<dbReference type="EMBL" id="CM010719">
    <property type="protein sequence ID" value="RZC63658.1"/>
    <property type="molecule type" value="Genomic_DNA"/>
</dbReference>
<dbReference type="Gramene" id="RZC63658">
    <property type="protein sequence ID" value="RZC63658"/>
    <property type="gene ID" value="C5167_025419"/>
</dbReference>
<evidence type="ECO:0000313" key="1">
    <source>
        <dbReference type="EMBL" id="RZC63658.1"/>
    </source>
</evidence>
<protein>
    <submittedName>
        <fullName evidence="1">Uncharacterized protein</fullName>
    </submittedName>
</protein>
<gene>
    <name evidence="1" type="ORF">C5167_025419</name>
</gene>
<name>A0A4Y7JV69_PAPSO</name>
<accession>A0A4Y7JV69</accession>